<sequence>YTYYGRTKSKVIFSYIFDQIRTRIRESFLNKNLKKDISLPENFVVFPLHTEVERSLLIGAPFYINQIEAVKNIAKSIPINYKLVVKEHPFQGDRGWRSASDYKDIMNIPNVILVHPSFSNEKLYKNCSLLVTIAGTAGFEVTFYGKPVITFVDLNYSILPSVTTLKNPHELPALIRESLKKKVNPLDLNRYLSLLERNSSEFNYTDFTAKFDTEFFYGGRLVDTEISESK</sequence>
<reference evidence="1" key="1">
    <citation type="submission" date="2018-05" db="EMBL/GenBank/DDBJ databases">
        <authorList>
            <person name="Lanie J.A."/>
            <person name="Ng W.-L."/>
            <person name="Kazmierczak K.M."/>
            <person name="Andrzejewski T.M."/>
            <person name="Davidsen T.M."/>
            <person name="Wayne K.J."/>
            <person name="Tettelin H."/>
            <person name="Glass J.I."/>
            <person name="Rusch D."/>
            <person name="Podicherti R."/>
            <person name="Tsui H.-C.T."/>
            <person name="Winkler M.E."/>
        </authorList>
    </citation>
    <scope>NUCLEOTIDE SEQUENCE</scope>
</reference>
<gene>
    <name evidence="1" type="ORF">METZ01_LOCUS508806</name>
</gene>
<accession>A0A383EGD9</accession>
<dbReference type="InterPro" id="IPR043148">
    <property type="entry name" value="TagF_C"/>
</dbReference>
<dbReference type="SUPFAM" id="SSF53756">
    <property type="entry name" value="UDP-Glycosyltransferase/glycogen phosphorylase"/>
    <property type="match status" value="1"/>
</dbReference>
<dbReference type="AlphaFoldDB" id="A0A383EGD9"/>
<dbReference type="GO" id="GO:0015774">
    <property type="term" value="P:polysaccharide transport"/>
    <property type="evidence" value="ECO:0007669"/>
    <property type="project" value="InterPro"/>
</dbReference>
<protein>
    <recommendedName>
        <fullName evidence="2">Capsule polysaccharide biosynthesis protein</fullName>
    </recommendedName>
</protein>
<proteinExistence type="predicted"/>
<feature type="non-terminal residue" evidence="1">
    <location>
        <position position="1"/>
    </location>
</feature>
<feature type="non-terminal residue" evidence="1">
    <location>
        <position position="230"/>
    </location>
</feature>
<dbReference type="Pfam" id="PF05159">
    <property type="entry name" value="Capsule_synth"/>
    <property type="match status" value="1"/>
</dbReference>
<evidence type="ECO:0000313" key="1">
    <source>
        <dbReference type="EMBL" id="SVE55952.1"/>
    </source>
</evidence>
<name>A0A383EGD9_9ZZZZ</name>
<dbReference type="EMBL" id="UINC01225751">
    <property type="protein sequence ID" value="SVE55952.1"/>
    <property type="molecule type" value="Genomic_DNA"/>
</dbReference>
<dbReference type="Gene3D" id="3.40.50.12580">
    <property type="match status" value="1"/>
</dbReference>
<dbReference type="GO" id="GO:0000271">
    <property type="term" value="P:polysaccharide biosynthetic process"/>
    <property type="evidence" value="ECO:0007669"/>
    <property type="project" value="InterPro"/>
</dbReference>
<evidence type="ECO:0008006" key="2">
    <source>
        <dbReference type="Google" id="ProtNLM"/>
    </source>
</evidence>
<dbReference type="InterPro" id="IPR007833">
    <property type="entry name" value="Capsule_polysaccharide_synth"/>
</dbReference>
<organism evidence="1">
    <name type="scientific">marine metagenome</name>
    <dbReference type="NCBI Taxonomy" id="408172"/>
    <lineage>
        <taxon>unclassified sequences</taxon>
        <taxon>metagenomes</taxon>
        <taxon>ecological metagenomes</taxon>
    </lineage>
</organism>